<evidence type="ECO:0000313" key="2">
    <source>
        <dbReference type="EMBL" id="MDQ0906573.1"/>
    </source>
</evidence>
<comment type="caution">
    <text evidence="2">The sequence shown here is derived from an EMBL/GenBank/DDBJ whole genome shotgun (WGS) entry which is preliminary data.</text>
</comment>
<evidence type="ECO:0000313" key="3">
    <source>
        <dbReference type="Proteomes" id="UP001234216"/>
    </source>
</evidence>
<organism evidence="2 3">
    <name type="scientific">Streptomyces canus</name>
    <dbReference type="NCBI Taxonomy" id="58343"/>
    <lineage>
        <taxon>Bacteria</taxon>
        <taxon>Bacillati</taxon>
        <taxon>Actinomycetota</taxon>
        <taxon>Actinomycetes</taxon>
        <taxon>Kitasatosporales</taxon>
        <taxon>Streptomycetaceae</taxon>
        <taxon>Streptomyces</taxon>
        <taxon>Streptomyces aurantiacus group</taxon>
    </lineage>
</organism>
<dbReference type="Proteomes" id="UP001234216">
    <property type="component" value="Unassembled WGS sequence"/>
</dbReference>
<accession>A0AAW8FAI2</accession>
<sequence length="47" mass="5306">MLPAAHRPAVAERLKPHRKHRKRQTTAVATATALFSYSYRQVVCSAE</sequence>
<dbReference type="EMBL" id="JAUSZV010000005">
    <property type="protein sequence ID" value="MDQ0906573.1"/>
    <property type="molecule type" value="Genomic_DNA"/>
</dbReference>
<protein>
    <recommendedName>
        <fullName evidence="4">Transposase</fullName>
    </recommendedName>
</protein>
<feature type="compositionally biased region" description="Basic residues" evidence="1">
    <location>
        <begin position="15"/>
        <end position="24"/>
    </location>
</feature>
<gene>
    <name evidence="2" type="ORF">QFZ22_002558</name>
</gene>
<reference evidence="2" key="1">
    <citation type="submission" date="2023-07" db="EMBL/GenBank/DDBJ databases">
        <title>Comparative genomics of wheat-associated soil bacteria to identify genetic determinants of phenazine resistance.</title>
        <authorList>
            <person name="Mouncey N."/>
        </authorList>
    </citation>
    <scope>NUCLEOTIDE SEQUENCE</scope>
    <source>
        <strain evidence="2">V4I22</strain>
    </source>
</reference>
<dbReference type="AlphaFoldDB" id="A0AAW8FAI2"/>
<evidence type="ECO:0000256" key="1">
    <source>
        <dbReference type="SAM" id="MobiDB-lite"/>
    </source>
</evidence>
<name>A0AAW8FAI2_9ACTN</name>
<feature type="region of interest" description="Disordered" evidence="1">
    <location>
        <begin position="1"/>
        <end position="27"/>
    </location>
</feature>
<evidence type="ECO:0008006" key="4">
    <source>
        <dbReference type="Google" id="ProtNLM"/>
    </source>
</evidence>
<proteinExistence type="predicted"/>